<name>A0ABM9ATQ6_9BACT</name>
<keyword evidence="2" id="KW-1185">Reference proteome</keyword>
<sequence length="276" mass="31267">MSKYSFLIFSVFILFSASSCKRHKLHKKEIVVVDTLTSEVVKIETPIEQPKVEAPVVVKIDVNPAEIDFKYLNLKSKVNFSSGGEEQSFPVNIHIKKDSIIWLSIVVGLEGARGIITKDSVIFLDRLRRTYYKYDFVSLSKQFNFNINYDLVQSILIGNMPLKKREFDEVLKQEGGFLVKQKEGFVSVENFIAEPSLKLQKVNASDSTGGSKMEINYANFLSISELLIPQEIKANIDAPKNGQNIQTTINLQHNKIEILDQSPGFLFSIPKSYLPK</sequence>
<dbReference type="InterPro" id="IPR025634">
    <property type="entry name" value="DUF4292"/>
</dbReference>
<dbReference type="Proteomes" id="UP000837932">
    <property type="component" value="Unassembled WGS sequence"/>
</dbReference>
<proteinExistence type="predicted"/>
<gene>
    <name evidence="1" type="ORF">EMA8858_03254</name>
</gene>
<protein>
    <recommendedName>
        <fullName evidence="3">DUF4292 domain-containing protein</fullName>
    </recommendedName>
</protein>
<evidence type="ECO:0000313" key="1">
    <source>
        <dbReference type="EMBL" id="CAH0997117.1"/>
    </source>
</evidence>
<reference evidence="1" key="1">
    <citation type="submission" date="2021-12" db="EMBL/GenBank/DDBJ databases">
        <authorList>
            <person name="Rodrigo-Torres L."/>
            <person name="Arahal R. D."/>
            <person name="Lucena T."/>
        </authorList>
    </citation>
    <scope>NUCLEOTIDE SEQUENCE</scope>
    <source>
        <strain evidence="1">CECT 8858</strain>
    </source>
</reference>
<dbReference type="EMBL" id="CAKLPY010000002">
    <property type="protein sequence ID" value="CAH0997117.1"/>
    <property type="molecule type" value="Genomic_DNA"/>
</dbReference>
<organism evidence="1 2">
    <name type="scientific">Emticicia aquatica</name>
    <dbReference type="NCBI Taxonomy" id="1681835"/>
    <lineage>
        <taxon>Bacteria</taxon>
        <taxon>Pseudomonadati</taxon>
        <taxon>Bacteroidota</taxon>
        <taxon>Cytophagia</taxon>
        <taxon>Cytophagales</taxon>
        <taxon>Leadbetterellaceae</taxon>
        <taxon>Emticicia</taxon>
    </lineage>
</organism>
<comment type="caution">
    <text evidence="1">The sequence shown here is derived from an EMBL/GenBank/DDBJ whole genome shotgun (WGS) entry which is preliminary data.</text>
</comment>
<dbReference type="Pfam" id="PF14125">
    <property type="entry name" value="DUF4292"/>
    <property type="match status" value="1"/>
</dbReference>
<dbReference type="RefSeq" id="WP_238807685.1">
    <property type="nucleotide sequence ID" value="NZ_CAKLPY010000002.1"/>
</dbReference>
<accession>A0ABM9ATQ6</accession>
<evidence type="ECO:0008006" key="3">
    <source>
        <dbReference type="Google" id="ProtNLM"/>
    </source>
</evidence>
<evidence type="ECO:0000313" key="2">
    <source>
        <dbReference type="Proteomes" id="UP000837932"/>
    </source>
</evidence>
<dbReference type="PROSITE" id="PS51257">
    <property type="entry name" value="PROKAR_LIPOPROTEIN"/>
    <property type="match status" value="1"/>
</dbReference>